<evidence type="ECO:0000313" key="2">
    <source>
        <dbReference type="Proteomes" id="UP000178930"/>
    </source>
</evidence>
<dbReference type="Proteomes" id="UP000178930">
    <property type="component" value="Unassembled WGS sequence"/>
</dbReference>
<evidence type="ECO:0000313" key="1">
    <source>
        <dbReference type="EMBL" id="OGY44628.1"/>
    </source>
</evidence>
<dbReference type="EMBL" id="MHIB01000013">
    <property type="protein sequence ID" value="OGY44628.1"/>
    <property type="molecule type" value="Genomic_DNA"/>
</dbReference>
<sequence length="98" mass="12182">MFGGIPMVSKKDRRNSGYVTPNLTISKKELIENDLFLNPFYDDWCDWRDGMRDWFRDFKLIKRIPWKTSGFYNLKMWKKRMQMNKKQKRLLNRRKNRD</sequence>
<name>A0A1G1XX52_9BACT</name>
<dbReference type="AlphaFoldDB" id="A0A1G1XX52"/>
<comment type="caution">
    <text evidence="1">The sequence shown here is derived from an EMBL/GenBank/DDBJ whole genome shotgun (WGS) entry which is preliminary data.</text>
</comment>
<organism evidence="1 2">
    <name type="scientific">Candidatus Buchananbacteria bacterium RIFCSPHIGHO2_01_FULL_39_14</name>
    <dbReference type="NCBI Taxonomy" id="1797532"/>
    <lineage>
        <taxon>Bacteria</taxon>
        <taxon>Candidatus Buchananiibacteriota</taxon>
    </lineage>
</organism>
<protein>
    <submittedName>
        <fullName evidence="1">Uncharacterized protein</fullName>
    </submittedName>
</protein>
<accession>A0A1G1XX52</accession>
<gene>
    <name evidence="1" type="ORF">A2729_03540</name>
</gene>
<reference evidence="1 2" key="1">
    <citation type="journal article" date="2016" name="Nat. Commun.">
        <title>Thousands of microbial genomes shed light on interconnected biogeochemical processes in an aquifer system.</title>
        <authorList>
            <person name="Anantharaman K."/>
            <person name="Brown C.T."/>
            <person name="Hug L.A."/>
            <person name="Sharon I."/>
            <person name="Castelle C.J."/>
            <person name="Probst A.J."/>
            <person name="Thomas B.C."/>
            <person name="Singh A."/>
            <person name="Wilkins M.J."/>
            <person name="Karaoz U."/>
            <person name="Brodie E.L."/>
            <person name="Williams K.H."/>
            <person name="Hubbard S.S."/>
            <person name="Banfield J.F."/>
        </authorList>
    </citation>
    <scope>NUCLEOTIDE SEQUENCE [LARGE SCALE GENOMIC DNA]</scope>
</reference>
<proteinExistence type="predicted"/>